<feature type="compositionally biased region" description="Basic and acidic residues" evidence="1">
    <location>
        <begin position="217"/>
        <end position="229"/>
    </location>
</feature>
<evidence type="ECO:0000256" key="1">
    <source>
        <dbReference type="SAM" id="MobiDB-lite"/>
    </source>
</evidence>
<keyword evidence="2" id="KW-0812">Transmembrane</keyword>
<feature type="compositionally biased region" description="Pro residues" evidence="1">
    <location>
        <begin position="206"/>
        <end position="216"/>
    </location>
</feature>
<protein>
    <submittedName>
        <fullName evidence="3">Uncharacterized protein</fullName>
    </submittedName>
</protein>
<feature type="region of interest" description="Disordered" evidence="1">
    <location>
        <begin position="41"/>
        <end position="73"/>
    </location>
</feature>
<keyword evidence="2" id="KW-0472">Membrane</keyword>
<evidence type="ECO:0000256" key="2">
    <source>
        <dbReference type="SAM" id="Phobius"/>
    </source>
</evidence>
<gene>
    <name evidence="3" type="ORF">SAMN04487783_2261</name>
</gene>
<sequence length="244" mass="25881">MKTSHAPSPRRRLIVVIAAGVVFLLLAWVGIYGLITGPRTAPTPSPGEPGATATAPPDGGASPVRIPAVPHSSDPEEFARGFAEALFAWDTSSGFMPLDYTTVLLDAGDPTGTEQAGLAADIALYLPTRDAWTGLREYGTTQHLTIDTATVPDAWDDAVAQARPGQLAPGTTAYTIDGTRHRDGVWNGEPVTSEHEVAFTIFLRCPPDPTPSPSPGEKPDTTTGDERPARCHVLRLSQLDNPLR</sequence>
<evidence type="ECO:0000313" key="3">
    <source>
        <dbReference type="EMBL" id="SFS16315.1"/>
    </source>
</evidence>
<dbReference type="Proteomes" id="UP000198506">
    <property type="component" value="Unassembled WGS sequence"/>
</dbReference>
<dbReference type="EMBL" id="FOZN01000003">
    <property type="protein sequence ID" value="SFS16315.1"/>
    <property type="molecule type" value="Genomic_DNA"/>
</dbReference>
<comment type="caution">
    <text evidence="3">The sequence shown here is derived from an EMBL/GenBank/DDBJ whole genome shotgun (WGS) entry which is preliminary data.</text>
</comment>
<keyword evidence="2" id="KW-1133">Transmembrane helix</keyword>
<reference evidence="3 4" key="1">
    <citation type="submission" date="2016-10" db="EMBL/GenBank/DDBJ databases">
        <authorList>
            <person name="Varghese N."/>
            <person name="Submissions S."/>
        </authorList>
    </citation>
    <scope>NUCLEOTIDE SEQUENCE [LARGE SCALE GENOMIC DNA]</scope>
    <source>
        <strain evidence="3 4">IAM 15147</strain>
    </source>
</reference>
<dbReference type="AlphaFoldDB" id="A0AA94L0B7"/>
<feature type="compositionally biased region" description="Low complexity" evidence="1">
    <location>
        <begin position="48"/>
        <end position="63"/>
    </location>
</feature>
<dbReference type="RefSeq" id="WP_092919086.1">
    <property type="nucleotide sequence ID" value="NZ_FOZN01000003.1"/>
</dbReference>
<evidence type="ECO:0000313" key="4">
    <source>
        <dbReference type="Proteomes" id="UP000198506"/>
    </source>
</evidence>
<name>A0AA94L0B7_9MICO</name>
<keyword evidence="4" id="KW-1185">Reference proteome</keyword>
<proteinExistence type="predicted"/>
<feature type="region of interest" description="Disordered" evidence="1">
    <location>
        <begin position="206"/>
        <end position="229"/>
    </location>
</feature>
<feature type="transmembrane region" description="Helical" evidence="2">
    <location>
        <begin position="12"/>
        <end position="35"/>
    </location>
</feature>
<organism evidence="3 4">
    <name type="scientific">Agrococcus baldri</name>
    <dbReference type="NCBI Taxonomy" id="153730"/>
    <lineage>
        <taxon>Bacteria</taxon>
        <taxon>Bacillati</taxon>
        <taxon>Actinomycetota</taxon>
        <taxon>Actinomycetes</taxon>
        <taxon>Micrococcales</taxon>
        <taxon>Microbacteriaceae</taxon>
        <taxon>Agrococcus</taxon>
    </lineage>
</organism>
<accession>A0AA94L0B7</accession>